<gene>
    <name evidence="2" type="ORF">PS880_05034</name>
</gene>
<feature type="transmembrane region" description="Helical" evidence="1">
    <location>
        <begin position="45"/>
        <end position="64"/>
    </location>
</feature>
<accession>A0A5E7P5Y6</accession>
<name>A0A5E7P5Y6_PSEFL</name>
<organism evidence="2 3">
    <name type="scientific">Pseudomonas fluorescens</name>
    <dbReference type="NCBI Taxonomy" id="294"/>
    <lineage>
        <taxon>Bacteria</taxon>
        <taxon>Pseudomonadati</taxon>
        <taxon>Pseudomonadota</taxon>
        <taxon>Gammaproteobacteria</taxon>
        <taxon>Pseudomonadales</taxon>
        <taxon>Pseudomonadaceae</taxon>
        <taxon>Pseudomonas</taxon>
    </lineage>
</organism>
<dbReference type="EMBL" id="CABVIH010000029">
    <property type="protein sequence ID" value="VVP44729.1"/>
    <property type="molecule type" value="Genomic_DNA"/>
</dbReference>
<feature type="transmembrane region" description="Helical" evidence="1">
    <location>
        <begin position="76"/>
        <end position="101"/>
    </location>
</feature>
<keyword evidence="1" id="KW-0812">Transmembrane</keyword>
<keyword evidence="1" id="KW-0472">Membrane</keyword>
<dbReference type="Proteomes" id="UP000375525">
    <property type="component" value="Unassembled WGS sequence"/>
</dbReference>
<evidence type="ECO:0000313" key="3">
    <source>
        <dbReference type="Proteomes" id="UP000375525"/>
    </source>
</evidence>
<dbReference type="AlphaFoldDB" id="A0A5E7P5Y6"/>
<keyword evidence="1" id="KW-1133">Transmembrane helix</keyword>
<evidence type="ECO:0000256" key="1">
    <source>
        <dbReference type="SAM" id="Phobius"/>
    </source>
</evidence>
<sequence>MSEAKYITDARALMSLPLAELANPEHLTPLSEFVDNLAAPCVTEALMSFVSTCYLLILFDIFRISTHMAQYRITRYYLISFPSIQYLLIVSLSVLVLLLAMSCSSFNIWRYLDAYNSICLP</sequence>
<protein>
    <submittedName>
        <fullName evidence="2">Uncharacterized protein</fullName>
    </submittedName>
</protein>
<reference evidence="2 3" key="1">
    <citation type="submission" date="2019-09" db="EMBL/GenBank/DDBJ databases">
        <authorList>
            <person name="Chandra G."/>
            <person name="Truman W A."/>
        </authorList>
    </citation>
    <scope>NUCLEOTIDE SEQUENCE [LARGE SCALE GENOMIC DNA]</scope>
    <source>
        <strain evidence="2">PS880</strain>
    </source>
</reference>
<proteinExistence type="predicted"/>
<evidence type="ECO:0000313" key="2">
    <source>
        <dbReference type="EMBL" id="VVP44729.1"/>
    </source>
</evidence>